<gene>
    <name evidence="1" type="ORF">Poli38472_000652</name>
</gene>
<name>A0A8K1CCI3_PYTOL</name>
<reference evidence="1" key="1">
    <citation type="submission" date="2019-03" db="EMBL/GenBank/DDBJ databases">
        <title>Long read genome sequence of the mycoparasitic Pythium oligandrum ATCC 38472 isolated from sugarbeet rhizosphere.</title>
        <authorList>
            <person name="Gaulin E."/>
        </authorList>
    </citation>
    <scope>NUCLEOTIDE SEQUENCE</scope>
    <source>
        <strain evidence="1">ATCC 38472_TT</strain>
    </source>
</reference>
<keyword evidence="2" id="KW-1185">Reference proteome</keyword>
<comment type="caution">
    <text evidence="1">The sequence shown here is derived from an EMBL/GenBank/DDBJ whole genome shotgun (WGS) entry which is preliminary data.</text>
</comment>
<dbReference type="OrthoDB" id="106913at2759"/>
<proteinExistence type="predicted"/>
<sequence length="444" mass="50221">MSAAVVVPPPSSTAWAFRGESFVMKSGRRTTLKKGSKLVIEPSAKSRKKKTIRFPRDDFEFYPNIWGEPEDFGDNAQKFIDIAHVAHVVTTSDYKSDYDQPHPAIILNVWASDLGDDKLEKESSTSSTKTSSEESSGAALLEALMAQTSMTQSTAPPAKLRTLNQLLELRSMLDIPVAPPSKINKDTVMFSVVLSPADVCKTWSAKFLLGLHEPIRHALYVIDRFLDRSQDKESPVDWNASAFFTWFKQSFVPFVRAQHSIKVTVLRPLLQIKYAVKREIVDSYEEMAFMIEAIIAQESIVSRDTASTTKPWHQRLATLQGDIRKLNLLLHHALDIEESVLQPKLSATFNEDAFNTFVMPRVFRAAHPKRIVIPWIVERSIIWGGPEEAAKVKKQLSIASRFLYDRVWHPHFVRHVAGAMKILDSTMTNMPAESHEPWFACCIQ</sequence>
<dbReference type="Proteomes" id="UP000794436">
    <property type="component" value="Unassembled WGS sequence"/>
</dbReference>
<accession>A0A8K1CCI3</accession>
<evidence type="ECO:0000313" key="2">
    <source>
        <dbReference type="Proteomes" id="UP000794436"/>
    </source>
</evidence>
<protein>
    <submittedName>
        <fullName evidence="1">Uncharacterized protein</fullName>
    </submittedName>
</protein>
<dbReference type="EMBL" id="SPLM01000108">
    <property type="protein sequence ID" value="TMW60610.1"/>
    <property type="molecule type" value="Genomic_DNA"/>
</dbReference>
<organism evidence="1 2">
    <name type="scientific">Pythium oligandrum</name>
    <name type="common">Mycoparasitic fungus</name>
    <dbReference type="NCBI Taxonomy" id="41045"/>
    <lineage>
        <taxon>Eukaryota</taxon>
        <taxon>Sar</taxon>
        <taxon>Stramenopiles</taxon>
        <taxon>Oomycota</taxon>
        <taxon>Peronosporomycetes</taxon>
        <taxon>Pythiales</taxon>
        <taxon>Pythiaceae</taxon>
        <taxon>Pythium</taxon>
    </lineage>
</organism>
<dbReference type="AlphaFoldDB" id="A0A8K1CCI3"/>
<evidence type="ECO:0000313" key="1">
    <source>
        <dbReference type="EMBL" id="TMW60610.1"/>
    </source>
</evidence>